<dbReference type="Proteomes" id="UP001610563">
    <property type="component" value="Unassembled WGS sequence"/>
</dbReference>
<name>A0ABR4FQX8_9EURO</name>
<gene>
    <name evidence="1" type="ORF">BJX66DRAFT_314308</name>
</gene>
<organism evidence="1 2">
    <name type="scientific">Aspergillus keveii</name>
    <dbReference type="NCBI Taxonomy" id="714993"/>
    <lineage>
        <taxon>Eukaryota</taxon>
        <taxon>Fungi</taxon>
        <taxon>Dikarya</taxon>
        <taxon>Ascomycota</taxon>
        <taxon>Pezizomycotina</taxon>
        <taxon>Eurotiomycetes</taxon>
        <taxon>Eurotiomycetidae</taxon>
        <taxon>Eurotiales</taxon>
        <taxon>Aspergillaceae</taxon>
        <taxon>Aspergillus</taxon>
        <taxon>Aspergillus subgen. Nidulantes</taxon>
    </lineage>
</organism>
<evidence type="ECO:0000313" key="1">
    <source>
        <dbReference type="EMBL" id="KAL2785666.1"/>
    </source>
</evidence>
<keyword evidence="2" id="KW-1185">Reference proteome</keyword>
<reference evidence="1 2" key="1">
    <citation type="submission" date="2024-07" db="EMBL/GenBank/DDBJ databases">
        <title>Section-level genome sequencing and comparative genomics of Aspergillus sections Usti and Cavernicolus.</title>
        <authorList>
            <consortium name="Lawrence Berkeley National Laboratory"/>
            <person name="Nybo J.L."/>
            <person name="Vesth T.C."/>
            <person name="Theobald S."/>
            <person name="Frisvad J.C."/>
            <person name="Larsen T.O."/>
            <person name="Kjaerboelling I."/>
            <person name="Rothschild-Mancinelli K."/>
            <person name="Lyhne E.K."/>
            <person name="Kogle M.E."/>
            <person name="Barry K."/>
            <person name="Clum A."/>
            <person name="Na H."/>
            <person name="Ledsgaard L."/>
            <person name="Lin J."/>
            <person name="Lipzen A."/>
            <person name="Kuo A."/>
            <person name="Riley R."/>
            <person name="Mondo S."/>
            <person name="Labutti K."/>
            <person name="Haridas S."/>
            <person name="Pangalinan J."/>
            <person name="Salamov A.A."/>
            <person name="Simmons B.A."/>
            <person name="Magnuson J.K."/>
            <person name="Chen J."/>
            <person name="Drula E."/>
            <person name="Henrissat B."/>
            <person name="Wiebenga A."/>
            <person name="Lubbers R.J."/>
            <person name="Gomes A.C."/>
            <person name="Makela M.R."/>
            <person name="Stajich J."/>
            <person name="Grigoriev I.V."/>
            <person name="Mortensen U.H."/>
            <person name="De Vries R.P."/>
            <person name="Baker S.E."/>
            <person name="Andersen M.R."/>
        </authorList>
    </citation>
    <scope>NUCLEOTIDE SEQUENCE [LARGE SCALE GENOMIC DNA]</scope>
    <source>
        <strain evidence="1 2">CBS 209.92</strain>
    </source>
</reference>
<evidence type="ECO:0000313" key="2">
    <source>
        <dbReference type="Proteomes" id="UP001610563"/>
    </source>
</evidence>
<evidence type="ECO:0008006" key="3">
    <source>
        <dbReference type="Google" id="ProtNLM"/>
    </source>
</evidence>
<comment type="caution">
    <text evidence="1">The sequence shown here is derived from an EMBL/GenBank/DDBJ whole genome shotgun (WGS) entry which is preliminary data.</text>
</comment>
<sequence>MDIFEKLPYELIVMIIQEIGDFVGIESLLACSPWVNAVFRDRPRRQLLDIIAANPMTQVPDIQELFRNVLLIRCTHCQSFEEYQQRCRNMPSVLLEYIACSEVYDAIRLAARIQRLACLCLSMMQRNFVFAISFTPQLRSIVSSLSPEACRIQAAKRPFSWIEEYRVYWSLHFRHRG</sequence>
<accession>A0ABR4FQX8</accession>
<dbReference type="EMBL" id="JBFTWV010000137">
    <property type="protein sequence ID" value="KAL2785666.1"/>
    <property type="molecule type" value="Genomic_DNA"/>
</dbReference>
<proteinExistence type="predicted"/>
<protein>
    <recommendedName>
        <fullName evidence="3">F-box domain-containing protein</fullName>
    </recommendedName>
</protein>